<comment type="caution">
    <text evidence="9">The sequence shown here is derived from an EMBL/GenBank/DDBJ whole genome shotgun (WGS) entry which is preliminary data.</text>
</comment>
<dbReference type="AlphaFoldDB" id="A0A3P1B4F9"/>
<evidence type="ECO:0000256" key="4">
    <source>
        <dbReference type="ARBA" id="ARBA00022452"/>
    </source>
</evidence>
<name>A0A3P1B4F9_9FLAO</name>
<evidence type="ECO:0000313" key="10">
    <source>
        <dbReference type="Proteomes" id="UP000268372"/>
    </source>
</evidence>
<evidence type="ECO:0000256" key="3">
    <source>
        <dbReference type="ARBA" id="ARBA00022448"/>
    </source>
</evidence>
<dbReference type="OrthoDB" id="1307263at2"/>
<proteinExistence type="inferred from homology"/>
<keyword evidence="6" id="KW-0472">Membrane</keyword>
<dbReference type="Proteomes" id="UP000268372">
    <property type="component" value="Unassembled WGS sequence"/>
</dbReference>
<organism evidence="9 10">
    <name type="scientific">Paenimyroides viscosum</name>
    <dbReference type="NCBI Taxonomy" id="2488729"/>
    <lineage>
        <taxon>Bacteria</taxon>
        <taxon>Pseudomonadati</taxon>
        <taxon>Bacteroidota</taxon>
        <taxon>Flavobacteriia</taxon>
        <taxon>Flavobacteriales</taxon>
        <taxon>Flavobacteriaceae</taxon>
        <taxon>Paenimyroides</taxon>
    </lineage>
</organism>
<dbReference type="EMBL" id="RQTJ01000006">
    <property type="protein sequence ID" value="RRA95891.1"/>
    <property type="molecule type" value="Genomic_DNA"/>
</dbReference>
<feature type="coiled-coil region" evidence="8">
    <location>
        <begin position="355"/>
        <end position="410"/>
    </location>
</feature>
<dbReference type="Pfam" id="PF02321">
    <property type="entry name" value="OEP"/>
    <property type="match status" value="1"/>
</dbReference>
<keyword evidence="5" id="KW-0812">Transmembrane</keyword>
<dbReference type="GO" id="GO:1990281">
    <property type="term" value="C:efflux pump complex"/>
    <property type="evidence" value="ECO:0007669"/>
    <property type="project" value="TreeGrafter"/>
</dbReference>
<keyword evidence="7" id="KW-0998">Cell outer membrane</keyword>
<dbReference type="InterPro" id="IPR051906">
    <property type="entry name" value="TolC-like"/>
</dbReference>
<keyword evidence="10" id="KW-1185">Reference proteome</keyword>
<accession>A0A3P1B4F9</accession>
<keyword evidence="4" id="KW-1134">Transmembrane beta strand</keyword>
<evidence type="ECO:0000256" key="6">
    <source>
        <dbReference type="ARBA" id="ARBA00023136"/>
    </source>
</evidence>
<gene>
    <name evidence="9" type="ORF">EG242_04355</name>
</gene>
<evidence type="ECO:0000256" key="7">
    <source>
        <dbReference type="ARBA" id="ARBA00023237"/>
    </source>
</evidence>
<dbReference type="Gene3D" id="1.20.1600.10">
    <property type="entry name" value="Outer membrane efflux proteins (OEP)"/>
    <property type="match status" value="1"/>
</dbReference>
<keyword evidence="8" id="KW-0175">Coiled coil</keyword>
<reference evidence="9 10" key="1">
    <citation type="submission" date="2018-11" db="EMBL/GenBank/DDBJ databases">
        <title>Flavobacterium sp. nov., YIM 102796 draft genome.</title>
        <authorList>
            <person name="Li G."/>
            <person name="Jiang Y."/>
        </authorList>
    </citation>
    <scope>NUCLEOTIDE SEQUENCE [LARGE SCALE GENOMIC DNA]</scope>
    <source>
        <strain evidence="9 10">YIM 102796</strain>
    </source>
</reference>
<sequence length="420" mass="48652">MKKLFVSLFLYGCSFGYGQDLSLQEALLQAKSYKKEQGLLEVQIQEIQQKINKRKQLPLLTGEGNLQRNLIIPVTPVPSIAFDPNAQPGEITPLKFATDWSAKAGLQVSWDVFNPQKKWTNKQTDIQYEKAKLNAALNDENLEKEVIDLYAQAYLAQQQLDIALLKETDYAEVLNVITKRVEAGRASEFDKNNALKTYYEIQMNRKEAQIVLQNKYVSLMNYLNVAEYDKFTTTIDDILKSVLDKNSDLEQQLLLWDVRLNEEEITFNKKSYLPTLTLNGYYGAQFYDNDLRFFKTDNWFGNSYVSLGIKIPISQWLEKSGEQKKLSLQNQLVTAKLNEQVQSDTQFTTQRMNDVALLNEKIKQQEEIIKLNEANLKIVKAQFNEGTILIKEYNKEIQNTQDAYKKLWQNQYDLVSKIIE</sequence>
<evidence type="ECO:0000256" key="8">
    <source>
        <dbReference type="SAM" id="Coils"/>
    </source>
</evidence>
<dbReference type="GO" id="GO:0015562">
    <property type="term" value="F:efflux transmembrane transporter activity"/>
    <property type="evidence" value="ECO:0007669"/>
    <property type="project" value="InterPro"/>
</dbReference>
<evidence type="ECO:0000256" key="1">
    <source>
        <dbReference type="ARBA" id="ARBA00004442"/>
    </source>
</evidence>
<comment type="similarity">
    <text evidence="2">Belongs to the outer membrane factor (OMF) (TC 1.B.17) family.</text>
</comment>
<dbReference type="PANTHER" id="PTHR30026:SF20">
    <property type="entry name" value="OUTER MEMBRANE PROTEIN TOLC"/>
    <property type="match status" value="1"/>
</dbReference>
<evidence type="ECO:0000256" key="2">
    <source>
        <dbReference type="ARBA" id="ARBA00007613"/>
    </source>
</evidence>
<comment type="subcellular location">
    <subcellularLocation>
        <location evidence="1">Cell outer membrane</location>
    </subcellularLocation>
</comment>
<evidence type="ECO:0000313" key="9">
    <source>
        <dbReference type="EMBL" id="RRA95891.1"/>
    </source>
</evidence>
<keyword evidence="3" id="KW-0813">Transport</keyword>
<dbReference type="GO" id="GO:0009279">
    <property type="term" value="C:cell outer membrane"/>
    <property type="evidence" value="ECO:0007669"/>
    <property type="project" value="UniProtKB-SubCell"/>
</dbReference>
<evidence type="ECO:0000256" key="5">
    <source>
        <dbReference type="ARBA" id="ARBA00022692"/>
    </source>
</evidence>
<dbReference type="SUPFAM" id="SSF56954">
    <property type="entry name" value="Outer membrane efflux proteins (OEP)"/>
    <property type="match status" value="1"/>
</dbReference>
<dbReference type="RefSeq" id="WP_124898687.1">
    <property type="nucleotide sequence ID" value="NZ_RQTJ01000006.1"/>
</dbReference>
<protein>
    <submittedName>
        <fullName evidence="9">TolC family protein</fullName>
    </submittedName>
</protein>
<dbReference type="GO" id="GO:0015288">
    <property type="term" value="F:porin activity"/>
    <property type="evidence" value="ECO:0007669"/>
    <property type="project" value="TreeGrafter"/>
</dbReference>
<dbReference type="InterPro" id="IPR003423">
    <property type="entry name" value="OMP_efflux"/>
</dbReference>
<dbReference type="PANTHER" id="PTHR30026">
    <property type="entry name" value="OUTER MEMBRANE PROTEIN TOLC"/>
    <property type="match status" value="1"/>
</dbReference>